<dbReference type="Proteomes" id="UP001139311">
    <property type="component" value="Unassembled WGS sequence"/>
</dbReference>
<name>A0A9X1LCM9_9PROT</name>
<dbReference type="PANTHER" id="PTHR15032">
    <property type="entry name" value="N-ACYL-PHOSPHATIDYLETHANOLAMINE-HYDROLYZING PHOSPHOLIPASE D"/>
    <property type="match status" value="1"/>
</dbReference>
<dbReference type="InterPro" id="IPR024884">
    <property type="entry name" value="NAPE-PLD"/>
</dbReference>
<accession>A0A9X1LCM9</accession>
<keyword evidence="4" id="KW-1185">Reference proteome</keyword>
<evidence type="ECO:0000256" key="1">
    <source>
        <dbReference type="SAM" id="MobiDB-lite"/>
    </source>
</evidence>
<feature type="compositionally biased region" description="Basic and acidic residues" evidence="1">
    <location>
        <begin position="11"/>
        <end position="22"/>
    </location>
</feature>
<protein>
    <submittedName>
        <fullName evidence="3">MBL fold metallo-hydrolase</fullName>
    </submittedName>
</protein>
<dbReference type="InterPro" id="IPR036866">
    <property type="entry name" value="RibonucZ/Hydroxyglut_hydro"/>
</dbReference>
<dbReference type="GO" id="GO:0005737">
    <property type="term" value="C:cytoplasm"/>
    <property type="evidence" value="ECO:0007669"/>
    <property type="project" value="TreeGrafter"/>
</dbReference>
<reference evidence="3" key="1">
    <citation type="submission" date="2021-10" db="EMBL/GenBank/DDBJ databases">
        <title>Roseicella aerolatum sp. nov., isolated from aerosols of e-waste dismantling site.</title>
        <authorList>
            <person name="Qin T."/>
        </authorList>
    </citation>
    <scope>NUCLEOTIDE SEQUENCE</scope>
    <source>
        <strain evidence="3">GB24</strain>
    </source>
</reference>
<gene>
    <name evidence="3" type="ORF">LHA35_21620</name>
</gene>
<feature type="domain" description="Metallo-beta-lactamase" evidence="2">
    <location>
        <begin position="83"/>
        <end position="283"/>
    </location>
</feature>
<dbReference type="EMBL" id="JAJAQI010000040">
    <property type="protein sequence ID" value="MCB4824335.1"/>
    <property type="molecule type" value="Genomic_DNA"/>
</dbReference>
<comment type="caution">
    <text evidence="3">The sequence shown here is derived from an EMBL/GenBank/DDBJ whole genome shotgun (WGS) entry which is preliminary data.</text>
</comment>
<dbReference type="GO" id="GO:0008270">
    <property type="term" value="F:zinc ion binding"/>
    <property type="evidence" value="ECO:0007669"/>
    <property type="project" value="InterPro"/>
</dbReference>
<dbReference type="Gene3D" id="3.60.15.10">
    <property type="entry name" value="Ribonuclease Z/Hydroxyacylglutathione hydrolase-like"/>
    <property type="match status" value="1"/>
</dbReference>
<dbReference type="PIRSF" id="PIRSF038896">
    <property type="entry name" value="NAPE-PLD"/>
    <property type="match status" value="1"/>
</dbReference>
<dbReference type="InterPro" id="IPR001279">
    <property type="entry name" value="Metallo-B-lactamas"/>
</dbReference>
<dbReference type="SUPFAM" id="SSF56281">
    <property type="entry name" value="Metallo-hydrolase/oxidoreductase"/>
    <property type="match status" value="1"/>
</dbReference>
<organism evidence="3 4">
    <name type="scientific">Roseicella aerolata</name>
    <dbReference type="NCBI Taxonomy" id="2883479"/>
    <lineage>
        <taxon>Bacteria</taxon>
        <taxon>Pseudomonadati</taxon>
        <taxon>Pseudomonadota</taxon>
        <taxon>Alphaproteobacteria</taxon>
        <taxon>Acetobacterales</taxon>
        <taxon>Roseomonadaceae</taxon>
        <taxon>Roseicella</taxon>
    </lineage>
</organism>
<dbReference type="GO" id="GO:0070290">
    <property type="term" value="F:N-acylphosphatidylethanolamine-specific phospholipase D activity"/>
    <property type="evidence" value="ECO:0007669"/>
    <property type="project" value="InterPro"/>
</dbReference>
<feature type="region of interest" description="Disordered" evidence="1">
    <location>
        <begin position="1"/>
        <end position="22"/>
    </location>
</feature>
<proteinExistence type="predicted"/>
<sequence length="330" mass="36551">MTAPGRIPPCADHHDARGFRNPHDPTIRTLRDVWRWRREAVPAPWPDRIEDPPQPPPARLGPGRIAATFIGHASFLLQIGGRCVLVDPVWSKRASPLPFAGPKRVRAPGQRLADLPGCDLLLVSHNHYDHMDLPTLRAVRQRWAPPAATGLGNARHLAKAGIHAARELDWWQHVELAGLRITYVPAQHFSARTPWDRNRSLWGGFVIEAIDAPLGACVYFAGDSGWCPFFAEIGRRFPRIDLALLPIGAYAPRFFMRTQHMDPDEAVMAHRALGARRSIGMHFGTFAGLTDEPIAEPVEWLARARAEQGLAEEAFVTLPFGATLELPAGA</sequence>
<evidence type="ECO:0000313" key="4">
    <source>
        <dbReference type="Proteomes" id="UP001139311"/>
    </source>
</evidence>
<dbReference type="RefSeq" id="WP_226611914.1">
    <property type="nucleotide sequence ID" value="NZ_JAJAQI010000040.1"/>
</dbReference>
<evidence type="ECO:0000313" key="3">
    <source>
        <dbReference type="EMBL" id="MCB4824335.1"/>
    </source>
</evidence>
<dbReference type="PANTHER" id="PTHR15032:SF36">
    <property type="entry name" value="METALLO-BETA-LACTAMASE DOMAIN-CONTAINING PROTEIN"/>
    <property type="match status" value="1"/>
</dbReference>
<dbReference type="AlphaFoldDB" id="A0A9X1LCM9"/>
<dbReference type="Pfam" id="PF12706">
    <property type="entry name" value="Lactamase_B_2"/>
    <property type="match status" value="1"/>
</dbReference>
<evidence type="ECO:0000259" key="2">
    <source>
        <dbReference type="Pfam" id="PF12706"/>
    </source>
</evidence>